<dbReference type="Pfam" id="PF13320">
    <property type="entry name" value="GH123_cat"/>
    <property type="match status" value="1"/>
</dbReference>
<organism evidence="3 4">
    <name type="scientific">Parapedobacter defluvii</name>
    <dbReference type="NCBI Taxonomy" id="2045106"/>
    <lineage>
        <taxon>Bacteria</taxon>
        <taxon>Pseudomonadati</taxon>
        <taxon>Bacteroidota</taxon>
        <taxon>Sphingobacteriia</taxon>
        <taxon>Sphingobacteriales</taxon>
        <taxon>Sphingobacteriaceae</taxon>
        <taxon>Parapedobacter</taxon>
    </lineage>
</organism>
<evidence type="ECO:0000259" key="2">
    <source>
        <dbReference type="Pfam" id="PF22680"/>
    </source>
</evidence>
<keyword evidence="4" id="KW-1185">Reference proteome</keyword>
<dbReference type="Pfam" id="PF22680">
    <property type="entry name" value="Glyco_hydro_123_N_2"/>
    <property type="match status" value="1"/>
</dbReference>
<evidence type="ECO:0000259" key="1">
    <source>
        <dbReference type="Pfam" id="PF13320"/>
    </source>
</evidence>
<evidence type="ECO:0000313" key="3">
    <source>
        <dbReference type="EMBL" id="GGC17681.1"/>
    </source>
</evidence>
<name>A0ABQ1L233_9SPHI</name>
<dbReference type="EMBL" id="BMIK01000001">
    <property type="protein sequence ID" value="GGC17681.1"/>
    <property type="molecule type" value="Genomic_DNA"/>
</dbReference>
<evidence type="ECO:0008006" key="5">
    <source>
        <dbReference type="Google" id="ProtNLM"/>
    </source>
</evidence>
<reference evidence="4" key="1">
    <citation type="journal article" date="2019" name="Int. J. Syst. Evol. Microbiol.">
        <title>The Global Catalogue of Microorganisms (GCM) 10K type strain sequencing project: providing services to taxonomists for standard genome sequencing and annotation.</title>
        <authorList>
            <consortium name="The Broad Institute Genomics Platform"/>
            <consortium name="The Broad Institute Genome Sequencing Center for Infectious Disease"/>
            <person name="Wu L."/>
            <person name="Ma J."/>
        </authorList>
    </citation>
    <scope>NUCLEOTIDE SEQUENCE [LARGE SCALE GENOMIC DNA]</scope>
    <source>
        <strain evidence="4">CGMCC 1.15342</strain>
    </source>
</reference>
<dbReference type="InterPro" id="IPR025150">
    <property type="entry name" value="GH123_cat"/>
</dbReference>
<evidence type="ECO:0000313" key="4">
    <source>
        <dbReference type="Proteomes" id="UP000597338"/>
    </source>
</evidence>
<dbReference type="Proteomes" id="UP000597338">
    <property type="component" value="Unassembled WGS sequence"/>
</dbReference>
<sequence>MIIAAASFLHNRLRDSRIWETESHYVTLNHINPLINSPNDMKYVIPFLSILLLASCNPSHPVVSCETYTEADDPDTTQVDWSQVDGLHYSFGTIDQRYAKSAVPQLTQTTEWSGSGWRGETISAQLVLWSNQAADQIEFAFSPFKSANGETMDPSIGQARFVRYVLTDVFAPGCGYRKPEDFPVSLSADALDNVSCFDMAAGTTLPVWLTFDIPPDASPGIYTGTLNLYAQNQATRELTLSIEVLPQTLPAPSDWAFHLDMWQHPSAVARVHGVKVWSEEHWELMKAPMKMLADAGQKVITANLNKDPWNNQCFDPYEDMIRWTKKADGTWEYDYAIFDRWVNFMRNLGVNKLINCYSLLPWNHEIHYLDAQTGDTVNVSAKPGSKEFTELWTPFLTSFRDHLKDKGWLAFTNIAMDERSPEEMKIALELLQKVVPEMGVALADNHKSYREYPMLKDICVAFGADFDKKDLAFRKENDLISTYYVCCSDEFPNIFTFSDPSEAVFMGWYARAAGLDGYLHWSYNSWTENPLIDSRFRTWPAGDTYIIYPDGRSSIRFERAKEGIQDAEKIRILREQFTAASETEKLNTLEEAVAPFNIKRPSGMTCAELVNQGKNVLKELSR</sequence>
<protein>
    <recommendedName>
        <fullName evidence="5">Glycoside hydrolase 123 C-terminal domain-containing protein</fullName>
    </recommendedName>
</protein>
<gene>
    <name evidence="3" type="ORF">GCM10011386_06950</name>
</gene>
<proteinExistence type="predicted"/>
<comment type="caution">
    <text evidence="3">The sequence shown here is derived from an EMBL/GenBank/DDBJ whole genome shotgun (WGS) entry which is preliminary data.</text>
</comment>
<accession>A0ABQ1L233</accession>
<feature type="domain" description="Glycoside hydrolase 123 N-terminal" evidence="2">
    <location>
        <begin position="91"/>
        <end position="228"/>
    </location>
</feature>
<dbReference type="InterPro" id="IPR053850">
    <property type="entry name" value="Glyco_hydro_123_N_2"/>
</dbReference>
<feature type="domain" description="Glycoside hydrolase 123 catalytic" evidence="1">
    <location>
        <begin position="262"/>
        <end position="573"/>
    </location>
</feature>